<gene>
    <name evidence="4" type="ORF">MNBD_DELTA01-709</name>
</gene>
<dbReference type="InterPro" id="IPR011055">
    <property type="entry name" value="Dup_hybrid_motif"/>
</dbReference>
<evidence type="ECO:0000256" key="1">
    <source>
        <dbReference type="ARBA" id="ARBA00022729"/>
    </source>
</evidence>
<evidence type="ECO:0000256" key="2">
    <source>
        <dbReference type="SAM" id="MobiDB-lite"/>
    </source>
</evidence>
<dbReference type="CDD" id="cd12797">
    <property type="entry name" value="M23_peptidase"/>
    <property type="match status" value="1"/>
</dbReference>
<proteinExistence type="predicted"/>
<dbReference type="InterPro" id="IPR050570">
    <property type="entry name" value="Cell_wall_metabolism_enzyme"/>
</dbReference>
<name>A0A3B0R878_9ZZZZ</name>
<feature type="region of interest" description="Disordered" evidence="2">
    <location>
        <begin position="112"/>
        <end position="131"/>
    </location>
</feature>
<evidence type="ECO:0000259" key="3">
    <source>
        <dbReference type="Pfam" id="PF01551"/>
    </source>
</evidence>
<dbReference type="InterPro" id="IPR016047">
    <property type="entry name" value="M23ase_b-sheet_dom"/>
</dbReference>
<dbReference type="PANTHER" id="PTHR21666">
    <property type="entry name" value="PEPTIDASE-RELATED"/>
    <property type="match status" value="1"/>
</dbReference>
<dbReference type="Pfam" id="PF01551">
    <property type="entry name" value="Peptidase_M23"/>
    <property type="match status" value="1"/>
</dbReference>
<sequence length="169" mass="19290">MEGQIELQFDVPVGDRITPDGGEFGAPRWYGGHKGVDFRSNWGTEVRASERGKVVFSSMIEGSKEKTMYGNVVVIDHTFEVECGGRHLYTLYAHMHTRRARRRRIVEKDEVIGTTGNSGTRESYSGAKPKDQKGYHLHFELIDSPRKLRWRGGNWSAKSLRKNPFKGYI</sequence>
<accession>A0A3B0R878</accession>
<feature type="compositionally biased region" description="Polar residues" evidence="2">
    <location>
        <begin position="114"/>
        <end position="123"/>
    </location>
</feature>
<dbReference type="PANTHER" id="PTHR21666:SF289">
    <property type="entry name" value="L-ALA--D-GLU ENDOPEPTIDASE"/>
    <property type="match status" value="1"/>
</dbReference>
<organism evidence="4">
    <name type="scientific">hydrothermal vent metagenome</name>
    <dbReference type="NCBI Taxonomy" id="652676"/>
    <lineage>
        <taxon>unclassified sequences</taxon>
        <taxon>metagenomes</taxon>
        <taxon>ecological metagenomes</taxon>
    </lineage>
</organism>
<dbReference type="AlphaFoldDB" id="A0A3B0R878"/>
<dbReference type="EMBL" id="UOEA01000060">
    <property type="protein sequence ID" value="VAV84068.1"/>
    <property type="molecule type" value="Genomic_DNA"/>
</dbReference>
<keyword evidence="1" id="KW-0732">Signal</keyword>
<reference evidence="4" key="1">
    <citation type="submission" date="2018-06" db="EMBL/GenBank/DDBJ databases">
        <authorList>
            <person name="Zhirakovskaya E."/>
        </authorList>
    </citation>
    <scope>NUCLEOTIDE SEQUENCE</scope>
</reference>
<feature type="domain" description="M23ase beta-sheet core" evidence="3">
    <location>
        <begin position="32"/>
        <end position="142"/>
    </location>
</feature>
<dbReference type="GO" id="GO:0004222">
    <property type="term" value="F:metalloendopeptidase activity"/>
    <property type="evidence" value="ECO:0007669"/>
    <property type="project" value="TreeGrafter"/>
</dbReference>
<dbReference type="Gene3D" id="2.70.70.10">
    <property type="entry name" value="Glucose Permease (Domain IIA)"/>
    <property type="match status" value="1"/>
</dbReference>
<evidence type="ECO:0000313" key="4">
    <source>
        <dbReference type="EMBL" id="VAV84068.1"/>
    </source>
</evidence>
<dbReference type="SUPFAM" id="SSF51261">
    <property type="entry name" value="Duplicated hybrid motif"/>
    <property type="match status" value="1"/>
</dbReference>
<protein>
    <recommendedName>
        <fullName evidence="3">M23ase beta-sheet core domain-containing protein</fullName>
    </recommendedName>
</protein>